<dbReference type="Gene3D" id="2.30.30.60">
    <property type="match status" value="1"/>
</dbReference>
<feature type="transmembrane region" description="Helical" evidence="7">
    <location>
        <begin position="549"/>
        <end position="568"/>
    </location>
</feature>
<dbReference type="InterPro" id="IPR006685">
    <property type="entry name" value="MscS_channel_2nd"/>
</dbReference>
<dbReference type="SUPFAM" id="SSF50182">
    <property type="entry name" value="Sm-like ribonucleoproteins"/>
    <property type="match status" value="1"/>
</dbReference>
<dbReference type="SUPFAM" id="SSF82861">
    <property type="entry name" value="Mechanosensitive channel protein MscS (YggB), transmembrane region"/>
    <property type="match status" value="1"/>
</dbReference>
<feature type="transmembrane region" description="Helical" evidence="7">
    <location>
        <begin position="201"/>
        <end position="223"/>
    </location>
</feature>
<keyword evidence="6 7" id="KW-0472">Membrane</keyword>
<feature type="transmembrane region" description="Helical" evidence="7">
    <location>
        <begin position="358"/>
        <end position="380"/>
    </location>
</feature>
<comment type="subcellular location">
    <subcellularLocation>
        <location evidence="1">Cell membrane</location>
        <topology evidence="1">Multi-pass membrane protein</topology>
    </subcellularLocation>
</comment>
<dbReference type="Gene3D" id="1.10.287.1260">
    <property type="match status" value="1"/>
</dbReference>
<dbReference type="PANTHER" id="PTHR30347:SF9">
    <property type="entry name" value="MINICONDUCTANCE MECHANOSENSITIVE CHANNEL MSCM"/>
    <property type="match status" value="1"/>
</dbReference>
<keyword evidence="4 7" id="KW-0812">Transmembrane</keyword>
<feature type="transmembrane region" description="Helical" evidence="7">
    <location>
        <begin position="327"/>
        <end position="346"/>
    </location>
</feature>
<dbReference type="EMBL" id="JAFEMC010000004">
    <property type="protein sequence ID" value="MBM6577565.1"/>
    <property type="molecule type" value="Genomic_DNA"/>
</dbReference>
<dbReference type="InterPro" id="IPR023408">
    <property type="entry name" value="MscS_beta-dom_sf"/>
</dbReference>
<sequence>MFRRSNLLVAALLTWLIAALLVASPLAAQTEDPVGGVVTHLSTASNEVRAVERAADTVDTREDRAALTDRLSAVRATAADAGTTLDAQMALVDAKIAEIGPVTPGIVDAPDIAAQRKLLAQRRATIDSAIRRGKLLNVEAQQLADRIAADQAAELGRSWRTRNPSPLTPGFWAAIVDATPRDVGRVARVLEQVMADIGTGLIGGGGWIALLGAVVAVVLGWPARIALREAGRRYAIGAAPGHRVRRTGYAMWRLVTGTALPTLAALAVAQGLRWSGLTGATVEPILSAALFAIGMGAFIGALGGALLMRSQGSWRLLPIDDAVARALMPWVWVLAVLTSADILLSATVEAMRLSTTAVFVTDSAIATVRLLAIGGLLFTLGRLRSRARAEAEAQAVATEAPAVSGAGAARAGVGVITLVVWLVTLASAGALLIGYTTFSLFLTRIAIEWLAIVIGTFYLLLAFVDDVVTTVFSADSRTGHVLARGVGIRPSAIDQFGVLMSGALRLGLALVAIVMLLTPFGSGVDSTVERFGTVASGITVGDVSISPGAIIRAVVVLVVGLALARLFLRWLNDRYLPTTAMDVSARNSFAMIARYIAIILAVLWGLASLGIGMERIALLLSALSVGIGFGLQAITQNFVSGLILLAERPVKIGDLVRIGTDEGDVKRISVRSTEIELADHSTLIVPNSELITKTVLNKTMSNALGRLQVQFSVPLNVEPQRIRQIVLDVFAAEPTILDEPPPVAFIDNIVDGRILFNCFAHTSSPRTSYPARSSALMMILQRLAEEHIDVGTVPQQLQLLPAHRRDDEQGHHDPIS</sequence>
<proteinExistence type="inferred from homology"/>
<comment type="similarity">
    <text evidence="2">Belongs to the MscS (TC 1.A.23) family.</text>
</comment>
<evidence type="ECO:0000259" key="9">
    <source>
        <dbReference type="Pfam" id="PF00924"/>
    </source>
</evidence>
<feature type="transmembrane region" description="Helical" evidence="7">
    <location>
        <begin position="250"/>
        <end position="272"/>
    </location>
</feature>
<feature type="domain" description="DUF3772" evidence="10">
    <location>
        <begin position="131"/>
        <end position="188"/>
    </location>
</feature>
<accession>A0ABS2D9G3</accession>
<keyword evidence="5 7" id="KW-1133">Transmembrane helix</keyword>
<keyword evidence="8" id="KW-0732">Signal</keyword>
<feature type="signal peptide" evidence="8">
    <location>
        <begin position="1"/>
        <end position="28"/>
    </location>
</feature>
<dbReference type="Proteomes" id="UP000763641">
    <property type="component" value="Unassembled WGS sequence"/>
</dbReference>
<evidence type="ECO:0000256" key="3">
    <source>
        <dbReference type="ARBA" id="ARBA00022475"/>
    </source>
</evidence>
<dbReference type="InterPro" id="IPR011014">
    <property type="entry name" value="MscS_channel_TM-2"/>
</dbReference>
<evidence type="ECO:0000256" key="1">
    <source>
        <dbReference type="ARBA" id="ARBA00004651"/>
    </source>
</evidence>
<feature type="transmembrane region" description="Helical" evidence="7">
    <location>
        <begin position="413"/>
        <end position="435"/>
    </location>
</feature>
<dbReference type="InterPro" id="IPR022249">
    <property type="entry name" value="DUF3772"/>
</dbReference>
<keyword evidence="3" id="KW-1003">Cell membrane</keyword>
<dbReference type="InterPro" id="IPR010920">
    <property type="entry name" value="LSM_dom_sf"/>
</dbReference>
<feature type="transmembrane region" description="Helical" evidence="7">
    <location>
        <begin position="496"/>
        <end position="517"/>
    </location>
</feature>
<keyword evidence="12" id="KW-1185">Reference proteome</keyword>
<evidence type="ECO:0000256" key="4">
    <source>
        <dbReference type="ARBA" id="ARBA00022692"/>
    </source>
</evidence>
<evidence type="ECO:0000313" key="11">
    <source>
        <dbReference type="EMBL" id="MBM6577565.1"/>
    </source>
</evidence>
<feature type="chain" id="PRO_5046659223" evidence="8">
    <location>
        <begin position="29"/>
        <end position="816"/>
    </location>
</feature>
<dbReference type="Gene3D" id="3.30.70.100">
    <property type="match status" value="1"/>
</dbReference>
<feature type="domain" description="Mechanosensitive ion channel MscS" evidence="9">
    <location>
        <begin position="634"/>
        <end position="698"/>
    </location>
</feature>
<name>A0ABS2D9G3_9SPHN</name>
<protein>
    <submittedName>
        <fullName evidence="11">DUF3772 domain-containing protein</fullName>
    </submittedName>
</protein>
<reference evidence="11 12" key="1">
    <citation type="submission" date="2020-12" db="EMBL/GenBank/DDBJ databases">
        <title>Sphingomonas sp.</title>
        <authorList>
            <person name="Kim M.K."/>
        </authorList>
    </citation>
    <scope>NUCLEOTIDE SEQUENCE [LARGE SCALE GENOMIC DNA]</scope>
    <source>
        <strain evidence="11 12">BT552</strain>
    </source>
</reference>
<dbReference type="InterPro" id="IPR052702">
    <property type="entry name" value="MscS-like_channel"/>
</dbReference>
<dbReference type="SUPFAM" id="SSF82689">
    <property type="entry name" value="Mechanosensitive channel protein MscS (YggB), C-terminal domain"/>
    <property type="match status" value="1"/>
</dbReference>
<dbReference type="RefSeq" id="WP_204199668.1">
    <property type="nucleotide sequence ID" value="NZ_JAFEMC010000004.1"/>
</dbReference>
<evidence type="ECO:0000256" key="6">
    <source>
        <dbReference type="ARBA" id="ARBA00023136"/>
    </source>
</evidence>
<feature type="transmembrane region" description="Helical" evidence="7">
    <location>
        <begin position="589"/>
        <end position="611"/>
    </location>
</feature>
<dbReference type="Pfam" id="PF00924">
    <property type="entry name" value="MS_channel_2nd"/>
    <property type="match status" value="1"/>
</dbReference>
<comment type="caution">
    <text evidence="11">The sequence shown here is derived from an EMBL/GenBank/DDBJ whole genome shotgun (WGS) entry which is preliminary data.</text>
</comment>
<organism evidence="11 12">
    <name type="scientific">Sphingomonas longa</name>
    <dbReference type="NCBI Taxonomy" id="2778730"/>
    <lineage>
        <taxon>Bacteria</taxon>
        <taxon>Pseudomonadati</taxon>
        <taxon>Pseudomonadota</taxon>
        <taxon>Alphaproteobacteria</taxon>
        <taxon>Sphingomonadales</taxon>
        <taxon>Sphingomonadaceae</taxon>
        <taxon>Sphingomonas</taxon>
    </lineage>
</organism>
<evidence type="ECO:0000256" key="2">
    <source>
        <dbReference type="ARBA" id="ARBA00008017"/>
    </source>
</evidence>
<evidence type="ECO:0000313" key="12">
    <source>
        <dbReference type="Proteomes" id="UP000763641"/>
    </source>
</evidence>
<evidence type="ECO:0000259" key="10">
    <source>
        <dbReference type="Pfam" id="PF12607"/>
    </source>
</evidence>
<gene>
    <name evidence="11" type="ORF">ILT43_14375</name>
</gene>
<dbReference type="PANTHER" id="PTHR30347">
    <property type="entry name" value="POTASSIUM CHANNEL RELATED"/>
    <property type="match status" value="1"/>
</dbReference>
<dbReference type="InterPro" id="IPR011066">
    <property type="entry name" value="MscS_channel_C_sf"/>
</dbReference>
<evidence type="ECO:0000256" key="7">
    <source>
        <dbReference type="SAM" id="Phobius"/>
    </source>
</evidence>
<evidence type="ECO:0000256" key="5">
    <source>
        <dbReference type="ARBA" id="ARBA00022989"/>
    </source>
</evidence>
<dbReference type="Pfam" id="PF12607">
    <property type="entry name" value="DUF3772"/>
    <property type="match status" value="1"/>
</dbReference>
<feature type="transmembrane region" description="Helical" evidence="7">
    <location>
        <begin position="284"/>
        <end position="307"/>
    </location>
</feature>
<evidence type="ECO:0000256" key="8">
    <source>
        <dbReference type="SAM" id="SignalP"/>
    </source>
</evidence>
<feature type="transmembrane region" description="Helical" evidence="7">
    <location>
        <begin position="441"/>
        <end position="464"/>
    </location>
</feature>